<evidence type="ECO:0000313" key="1">
    <source>
        <dbReference type="EMBL" id="KAI5655112.1"/>
    </source>
</evidence>
<gene>
    <name evidence="1" type="ORF">M9H77_32299</name>
</gene>
<proteinExistence type="predicted"/>
<reference evidence="2" key="1">
    <citation type="journal article" date="2023" name="Nat. Plants">
        <title>Single-cell RNA sequencing provides a high-resolution roadmap for understanding the multicellular compartmentation of specialized metabolism.</title>
        <authorList>
            <person name="Sun S."/>
            <person name="Shen X."/>
            <person name="Li Y."/>
            <person name="Li Y."/>
            <person name="Wang S."/>
            <person name="Li R."/>
            <person name="Zhang H."/>
            <person name="Shen G."/>
            <person name="Guo B."/>
            <person name="Wei J."/>
            <person name="Xu J."/>
            <person name="St-Pierre B."/>
            <person name="Chen S."/>
            <person name="Sun C."/>
        </authorList>
    </citation>
    <scope>NUCLEOTIDE SEQUENCE [LARGE SCALE GENOMIC DNA]</scope>
</reference>
<comment type="caution">
    <text evidence="1">The sequence shown here is derived from an EMBL/GenBank/DDBJ whole genome shotgun (WGS) entry which is preliminary data.</text>
</comment>
<evidence type="ECO:0000313" key="2">
    <source>
        <dbReference type="Proteomes" id="UP001060085"/>
    </source>
</evidence>
<sequence length="102" mass="10858">MLDLVKEMPGIFFFTDCLTYSAIGASTRLTDVRRCSSSISGLVVAVSAASSDTAMIQQVVSESGNDYNFSVLSTAPATNQTSQYSRSAGTVEFRRSSQGNIV</sequence>
<dbReference type="EMBL" id="CM044707">
    <property type="protein sequence ID" value="KAI5655112.1"/>
    <property type="molecule type" value="Genomic_DNA"/>
</dbReference>
<name>A0ACC0A587_CATRO</name>
<dbReference type="Proteomes" id="UP001060085">
    <property type="component" value="Linkage Group LG07"/>
</dbReference>
<protein>
    <submittedName>
        <fullName evidence="1">Uncharacterized protein</fullName>
    </submittedName>
</protein>
<accession>A0ACC0A587</accession>
<keyword evidence="2" id="KW-1185">Reference proteome</keyword>
<organism evidence="1 2">
    <name type="scientific">Catharanthus roseus</name>
    <name type="common">Madagascar periwinkle</name>
    <name type="synonym">Vinca rosea</name>
    <dbReference type="NCBI Taxonomy" id="4058"/>
    <lineage>
        <taxon>Eukaryota</taxon>
        <taxon>Viridiplantae</taxon>
        <taxon>Streptophyta</taxon>
        <taxon>Embryophyta</taxon>
        <taxon>Tracheophyta</taxon>
        <taxon>Spermatophyta</taxon>
        <taxon>Magnoliopsida</taxon>
        <taxon>eudicotyledons</taxon>
        <taxon>Gunneridae</taxon>
        <taxon>Pentapetalae</taxon>
        <taxon>asterids</taxon>
        <taxon>lamiids</taxon>
        <taxon>Gentianales</taxon>
        <taxon>Apocynaceae</taxon>
        <taxon>Rauvolfioideae</taxon>
        <taxon>Vinceae</taxon>
        <taxon>Catharanthinae</taxon>
        <taxon>Catharanthus</taxon>
    </lineage>
</organism>